<dbReference type="AlphaFoldDB" id="A0AAE3NQC2"/>
<keyword evidence="3" id="KW-1185">Reference proteome</keyword>
<gene>
    <name evidence="2" type="ORF">P1J78_03190</name>
</gene>
<keyword evidence="1" id="KW-0812">Transmembrane</keyword>
<feature type="transmembrane region" description="Helical" evidence="1">
    <location>
        <begin position="176"/>
        <end position="194"/>
    </location>
</feature>
<sequence length="202" mass="22412">MPLLLRTRVVAFWILSLAVALASWRWAVFGVAASMEVMLYHALARPVAFYAHVGFAPVALALLPLQFWTRLRVRRPGLHRWLGRLYGLSILLSGLGGLVLALTTEAGPAAAWGFGLLAVIWLAVTARAVQLAMARRIAEHRRWMIRSAALTFGAVTLRLELPVLVVLFGFDTGYQVVSWLAWVPNLLVAEWLLWRPRPAVAA</sequence>
<feature type="transmembrane region" description="Helical" evidence="1">
    <location>
        <begin position="109"/>
        <end position="129"/>
    </location>
</feature>
<dbReference type="Proteomes" id="UP001220964">
    <property type="component" value="Unassembled WGS sequence"/>
</dbReference>
<accession>A0AAE3NQC2</accession>
<feature type="transmembrane region" description="Helical" evidence="1">
    <location>
        <begin position="149"/>
        <end position="170"/>
    </location>
</feature>
<organism evidence="2 3">
    <name type="scientific">Psychromarinibacter sediminicola</name>
    <dbReference type="NCBI Taxonomy" id="3033385"/>
    <lineage>
        <taxon>Bacteria</taxon>
        <taxon>Pseudomonadati</taxon>
        <taxon>Pseudomonadota</taxon>
        <taxon>Alphaproteobacteria</taxon>
        <taxon>Rhodobacterales</taxon>
        <taxon>Paracoccaceae</taxon>
        <taxon>Psychromarinibacter</taxon>
    </lineage>
</organism>
<comment type="caution">
    <text evidence="2">The sequence shown here is derived from an EMBL/GenBank/DDBJ whole genome shotgun (WGS) entry which is preliminary data.</text>
</comment>
<dbReference type="RefSeq" id="WP_275565877.1">
    <property type="nucleotide sequence ID" value="NZ_JARGYC010000005.1"/>
</dbReference>
<keyword evidence="1" id="KW-1133">Transmembrane helix</keyword>
<evidence type="ECO:0000256" key="1">
    <source>
        <dbReference type="SAM" id="Phobius"/>
    </source>
</evidence>
<dbReference type="EMBL" id="JARGYC010000005">
    <property type="protein sequence ID" value="MDF0599729.1"/>
    <property type="molecule type" value="Genomic_DNA"/>
</dbReference>
<dbReference type="InterPro" id="IPR018750">
    <property type="entry name" value="DUF2306_membrane"/>
</dbReference>
<keyword evidence="1" id="KW-0472">Membrane</keyword>
<reference evidence="2" key="1">
    <citation type="submission" date="2023-03" db="EMBL/GenBank/DDBJ databases">
        <title>Multiphase analysis and comparison of six strains from genera Psychromarinibacter, Lutimaribacter, and Maritimibacter, including a novel species: Psychromarinibacter sediminicola sp. nov.</title>
        <authorList>
            <person name="Wang Y.-H."/>
            <person name="Ye M.-Q."/>
            <person name="Du Z.-J."/>
        </authorList>
    </citation>
    <scope>NUCLEOTIDE SEQUENCE</scope>
    <source>
        <strain evidence="2">C21-152</strain>
    </source>
</reference>
<evidence type="ECO:0000313" key="2">
    <source>
        <dbReference type="EMBL" id="MDF0599729.1"/>
    </source>
</evidence>
<dbReference type="Pfam" id="PF10067">
    <property type="entry name" value="DUF2306"/>
    <property type="match status" value="1"/>
</dbReference>
<proteinExistence type="predicted"/>
<evidence type="ECO:0000313" key="3">
    <source>
        <dbReference type="Proteomes" id="UP001220964"/>
    </source>
</evidence>
<protein>
    <submittedName>
        <fullName evidence="2">DUF2306 domain-containing protein</fullName>
    </submittedName>
</protein>
<feature type="transmembrane region" description="Helical" evidence="1">
    <location>
        <begin position="49"/>
        <end position="69"/>
    </location>
</feature>
<feature type="transmembrane region" description="Helical" evidence="1">
    <location>
        <begin position="81"/>
        <end position="103"/>
    </location>
</feature>
<name>A0AAE3NQC2_9RHOB</name>